<name>A0A1G2BKG8_9BACT</name>
<protein>
    <submittedName>
        <fullName evidence="1">Uncharacterized protein</fullName>
    </submittedName>
</protein>
<reference evidence="1 2" key="1">
    <citation type="journal article" date="2016" name="Nat. Commun.">
        <title>Thousands of microbial genomes shed light on interconnected biogeochemical processes in an aquifer system.</title>
        <authorList>
            <person name="Anantharaman K."/>
            <person name="Brown C.T."/>
            <person name="Hug L.A."/>
            <person name="Sharon I."/>
            <person name="Castelle C.J."/>
            <person name="Probst A.J."/>
            <person name="Thomas B.C."/>
            <person name="Singh A."/>
            <person name="Wilkins M.J."/>
            <person name="Karaoz U."/>
            <person name="Brodie E.L."/>
            <person name="Williams K.H."/>
            <person name="Hubbard S.S."/>
            <person name="Banfield J.F."/>
        </authorList>
    </citation>
    <scope>NUCLEOTIDE SEQUENCE [LARGE SCALE GENOMIC DNA]</scope>
</reference>
<dbReference type="STRING" id="1798550.A2927_01675"/>
<sequence>MNQIKNYDFVDCLLIDFSVNKYLTTIELISEVYFPLIAGKRKKGSLKVILEDIKKIDCQINSEFKIDLLGKYNKDGDDQRANEVYSIKIEKQKDDNIRFILNSDFLKLDLMCKSYSIKELD</sequence>
<evidence type="ECO:0000313" key="2">
    <source>
        <dbReference type="Proteomes" id="UP000178849"/>
    </source>
</evidence>
<organism evidence="1 2">
    <name type="scientific">Candidatus Komeilibacteria bacterium RIFCSPLOWO2_01_FULL_45_10</name>
    <dbReference type="NCBI Taxonomy" id="1798550"/>
    <lineage>
        <taxon>Bacteria</taxon>
        <taxon>Candidatus Komeiliibacteriota</taxon>
    </lineage>
</organism>
<accession>A0A1G2BKG8</accession>
<proteinExistence type="predicted"/>
<gene>
    <name evidence="1" type="ORF">A2927_01675</name>
</gene>
<dbReference type="AlphaFoldDB" id="A0A1G2BKG8"/>
<comment type="caution">
    <text evidence="1">The sequence shown here is derived from an EMBL/GenBank/DDBJ whole genome shotgun (WGS) entry which is preliminary data.</text>
</comment>
<evidence type="ECO:0000313" key="1">
    <source>
        <dbReference type="EMBL" id="OGY89592.1"/>
    </source>
</evidence>
<dbReference type="EMBL" id="MHKL01000013">
    <property type="protein sequence ID" value="OGY89592.1"/>
    <property type="molecule type" value="Genomic_DNA"/>
</dbReference>
<dbReference type="Proteomes" id="UP000178849">
    <property type="component" value="Unassembled WGS sequence"/>
</dbReference>